<comment type="similarity">
    <text evidence="1 2">Belongs to the glycosyl hydrolase 13 family.</text>
</comment>
<proteinExistence type="inferred from homology"/>
<dbReference type="SUPFAM" id="SSF51445">
    <property type="entry name" value="(Trans)glycosidases"/>
    <property type="match status" value="1"/>
</dbReference>
<evidence type="ECO:0000313" key="6">
    <source>
        <dbReference type="EMBL" id="KPL74912.1"/>
    </source>
</evidence>
<evidence type="ECO:0000313" key="7">
    <source>
        <dbReference type="Proteomes" id="UP000050514"/>
    </source>
</evidence>
<dbReference type="InterPro" id="IPR006047">
    <property type="entry name" value="GH13_cat_dom"/>
</dbReference>
<accession>A0A0P6X1V0</accession>
<dbReference type="Gene3D" id="3.20.20.80">
    <property type="entry name" value="Glycosidases"/>
    <property type="match status" value="1"/>
</dbReference>
<keyword evidence="3" id="KW-0119">Carbohydrate metabolism</keyword>
<dbReference type="GO" id="GO:0004556">
    <property type="term" value="F:alpha-amylase activity"/>
    <property type="evidence" value="ECO:0007669"/>
    <property type="project" value="UniProtKB-UniRule"/>
</dbReference>
<sequence>MISRRLNKPVFLLIILTLVSACTAPQSSPNGNAVQVNEPVLTLTPTDVDEWGQPLNAQTVNEPVITLTPTDVVQENGEWWKTAVFYQVFVRGFYDSNGDGIGDFRGLIQKLDYLNDGNPETATDLGVTALWLMPIHPSPSYHGYDVTDYYNVNPDYGTMDDFRELIEAAHQRGIKVIIDLVINHTSTQHTWFKQALESESPFYDYYIWQDENPGYSGPQGQVVWHRASNGKYYYALFWDQMPDLNLKNPAVKEEIYQIVRFWLEDVGVDGFRLDAAKHLIEEETQQENTALTHEWLANFYAYYKSLKPQAITVGEVWANSFEAVRYVRNSEMDMVFNFDLARSILSNINDRDAISLSNTLTFETRLFPTGSMGVFLTNHDQDRVMTVLMKDIDKARLAAAVYLTSPGVPFIYYGEEIGLTGQGDHRNIRTPMHWSSERMAGFTSTTPWIFPKMDYPEKNVQKQLEDPESLLRFYINLLRIRNQSDALQTGQFIPLSSSSPSILSYARVSQNDQILILLNLGDQPQNGVTLRSPEGLKPGRYRLQPLAGRLIDAIVSVEQNGSLDDFEFPETIAAGDVLIYQFIQIPES</sequence>
<dbReference type="SMART" id="SM00642">
    <property type="entry name" value="Aamy"/>
    <property type="match status" value="1"/>
</dbReference>
<gene>
    <name evidence="6" type="ORF">AC812_10330</name>
</gene>
<dbReference type="InterPro" id="IPR013780">
    <property type="entry name" value="Glyco_hydro_b"/>
</dbReference>
<evidence type="ECO:0000256" key="3">
    <source>
        <dbReference type="RuleBase" id="RU361134"/>
    </source>
</evidence>
<dbReference type="GO" id="GO:0043169">
    <property type="term" value="F:cation binding"/>
    <property type="evidence" value="ECO:0007669"/>
    <property type="project" value="InterPro"/>
</dbReference>
<feature type="signal peptide" evidence="4">
    <location>
        <begin position="1"/>
        <end position="21"/>
    </location>
</feature>
<dbReference type="PROSITE" id="PS51257">
    <property type="entry name" value="PROKAR_LIPOPROTEIN"/>
    <property type="match status" value="1"/>
</dbReference>
<dbReference type="Gene3D" id="3.90.400.10">
    <property type="entry name" value="Oligo-1,6-glucosidase, Domain 2"/>
    <property type="match status" value="1"/>
</dbReference>
<dbReference type="AlphaFoldDB" id="A0A0P6X1V0"/>
<dbReference type="EC" id="3.2.1.1" evidence="3"/>
<dbReference type="InterPro" id="IPR045857">
    <property type="entry name" value="O16G_dom_2"/>
</dbReference>
<dbReference type="Proteomes" id="UP000050514">
    <property type="component" value="Unassembled WGS sequence"/>
</dbReference>
<evidence type="ECO:0000256" key="1">
    <source>
        <dbReference type="ARBA" id="ARBA00008061"/>
    </source>
</evidence>
<keyword evidence="3" id="KW-0326">Glycosidase</keyword>
<keyword evidence="7" id="KW-1185">Reference proteome</keyword>
<feature type="chain" id="PRO_5006132776" description="Alpha-amylase" evidence="4">
    <location>
        <begin position="22"/>
        <end position="588"/>
    </location>
</feature>
<keyword evidence="4" id="KW-0732">Signal</keyword>
<comment type="catalytic activity">
    <reaction evidence="3">
        <text>Endohydrolysis of (1-&gt;4)-alpha-D-glucosidic linkages in polysaccharides containing three or more (1-&gt;4)-alpha-linked D-glucose units.</text>
        <dbReference type="EC" id="3.2.1.1"/>
    </reaction>
</comment>
<evidence type="ECO:0000256" key="2">
    <source>
        <dbReference type="RuleBase" id="RU003615"/>
    </source>
</evidence>
<name>A0A0P6X1V0_9CHLR</name>
<dbReference type="GO" id="GO:0009313">
    <property type="term" value="P:oligosaccharide catabolic process"/>
    <property type="evidence" value="ECO:0007669"/>
    <property type="project" value="TreeGrafter"/>
</dbReference>
<dbReference type="PATRIC" id="fig|360411.5.peg.2679"/>
<dbReference type="STRING" id="360411.AC812_10330"/>
<dbReference type="PANTHER" id="PTHR10357">
    <property type="entry name" value="ALPHA-AMYLASE FAMILY MEMBER"/>
    <property type="match status" value="1"/>
</dbReference>
<dbReference type="PANTHER" id="PTHR10357:SF179">
    <property type="entry name" value="NEUTRAL AND BASIC AMINO ACID TRANSPORT PROTEIN RBAT"/>
    <property type="match status" value="1"/>
</dbReference>
<organism evidence="6 7">
    <name type="scientific">Bellilinea caldifistulae</name>
    <dbReference type="NCBI Taxonomy" id="360411"/>
    <lineage>
        <taxon>Bacteria</taxon>
        <taxon>Bacillati</taxon>
        <taxon>Chloroflexota</taxon>
        <taxon>Anaerolineae</taxon>
        <taxon>Anaerolineales</taxon>
        <taxon>Anaerolineaceae</taxon>
        <taxon>Bellilinea</taxon>
    </lineage>
</organism>
<reference evidence="6 7" key="1">
    <citation type="submission" date="2015-07" db="EMBL/GenBank/DDBJ databases">
        <title>Draft genome of Bellilinea caldifistulae DSM 17877.</title>
        <authorList>
            <person name="Hemp J."/>
            <person name="Ward L.M."/>
            <person name="Pace L.A."/>
            <person name="Fischer W.W."/>
        </authorList>
    </citation>
    <scope>NUCLEOTIDE SEQUENCE [LARGE SCALE GENOMIC DNA]</scope>
    <source>
        <strain evidence="6 7">GOMI-1</strain>
    </source>
</reference>
<protein>
    <recommendedName>
        <fullName evidence="3">Alpha-amylase</fullName>
        <ecNumber evidence="3">3.2.1.1</ecNumber>
    </recommendedName>
</protein>
<dbReference type="PRINTS" id="PR00110">
    <property type="entry name" value="ALPHAAMYLASE"/>
</dbReference>
<dbReference type="Gene3D" id="2.60.40.1180">
    <property type="entry name" value="Golgi alpha-mannosidase II"/>
    <property type="match status" value="1"/>
</dbReference>
<dbReference type="EMBL" id="LGHJ01000016">
    <property type="protein sequence ID" value="KPL74912.1"/>
    <property type="molecule type" value="Genomic_DNA"/>
</dbReference>
<evidence type="ECO:0000259" key="5">
    <source>
        <dbReference type="SMART" id="SM00642"/>
    </source>
</evidence>
<comment type="caution">
    <text evidence="6">The sequence shown here is derived from an EMBL/GenBank/DDBJ whole genome shotgun (WGS) entry which is preliminary data.</text>
</comment>
<keyword evidence="3" id="KW-0378">Hydrolase</keyword>
<dbReference type="Pfam" id="PF00128">
    <property type="entry name" value="Alpha-amylase"/>
    <property type="match status" value="1"/>
</dbReference>
<dbReference type="InterPro" id="IPR006046">
    <property type="entry name" value="Alpha_amylase"/>
</dbReference>
<feature type="domain" description="Glycosyl hydrolase family 13 catalytic" evidence="5">
    <location>
        <begin position="87"/>
        <end position="481"/>
    </location>
</feature>
<dbReference type="OrthoDB" id="9805159at2"/>
<dbReference type="InterPro" id="IPR017853">
    <property type="entry name" value="GH"/>
</dbReference>
<dbReference type="CDD" id="cd11316">
    <property type="entry name" value="AmyAc_bac2_AmyA"/>
    <property type="match status" value="1"/>
</dbReference>
<evidence type="ECO:0000256" key="4">
    <source>
        <dbReference type="SAM" id="SignalP"/>
    </source>
</evidence>